<dbReference type="GeneID" id="93645271"/>
<comment type="similarity">
    <text evidence="2">Belongs to the MotB family.</text>
</comment>
<accession>A0A0B6AGT5</accession>
<dbReference type="InterPro" id="IPR006665">
    <property type="entry name" value="OmpA-like"/>
</dbReference>
<protein>
    <submittedName>
        <fullName evidence="7">Membrane MotB of proton-channel complex MotA/MotB family protein</fullName>
    </submittedName>
</protein>
<dbReference type="AlphaFoldDB" id="A0A0B6AGT5"/>
<dbReference type="PANTHER" id="PTHR30329:SF16">
    <property type="entry name" value="CHEMOTAXIS MOTB PROTEIN"/>
    <property type="match status" value="1"/>
</dbReference>
<evidence type="ECO:0000256" key="5">
    <source>
        <dbReference type="ARBA" id="ARBA00022989"/>
    </source>
</evidence>
<dbReference type="HOGENOM" id="CLU_016890_0_3_9"/>
<dbReference type="Pfam" id="PF00691">
    <property type="entry name" value="OmpA"/>
    <property type="match status" value="1"/>
</dbReference>
<evidence type="ECO:0000313" key="7">
    <source>
        <dbReference type="EMBL" id="AJI22746.1"/>
    </source>
</evidence>
<keyword evidence="6" id="KW-0472">Membrane</keyword>
<keyword evidence="3" id="KW-1003">Cell membrane</keyword>
<dbReference type="Pfam" id="PF13677">
    <property type="entry name" value="MotB_plug"/>
    <property type="match status" value="1"/>
</dbReference>
<evidence type="ECO:0000256" key="6">
    <source>
        <dbReference type="ARBA" id="ARBA00023136"/>
    </source>
</evidence>
<keyword evidence="4" id="KW-0812">Transmembrane</keyword>
<dbReference type="KEGG" id="bmeg:BG04_1806"/>
<comment type="subcellular location">
    <subcellularLocation>
        <location evidence="1">Cell membrane</location>
        <topology evidence="1">Single-pass membrane protein</topology>
    </subcellularLocation>
</comment>
<evidence type="ECO:0000313" key="8">
    <source>
        <dbReference type="Proteomes" id="UP000031829"/>
    </source>
</evidence>
<dbReference type="Proteomes" id="UP000031829">
    <property type="component" value="Chromosome"/>
</dbReference>
<dbReference type="SUPFAM" id="SSF103088">
    <property type="entry name" value="OmpA-like"/>
    <property type="match status" value="1"/>
</dbReference>
<keyword evidence="5" id="KW-1133">Transmembrane helix</keyword>
<evidence type="ECO:0000256" key="4">
    <source>
        <dbReference type="ARBA" id="ARBA00022692"/>
    </source>
</evidence>
<dbReference type="GO" id="GO:0005886">
    <property type="term" value="C:plasma membrane"/>
    <property type="evidence" value="ECO:0007669"/>
    <property type="project" value="UniProtKB-SubCell"/>
</dbReference>
<evidence type="ECO:0000256" key="1">
    <source>
        <dbReference type="ARBA" id="ARBA00004162"/>
    </source>
</evidence>
<dbReference type="PROSITE" id="PS51123">
    <property type="entry name" value="OMPA_2"/>
    <property type="match status" value="1"/>
</dbReference>
<sequence>MKRRRKRYSAQSPKWMVTFADLVTLILVFFILLFSMSSVDNQKFQTVVNSLTSGGSLASVEKSQQSQKLDNILAKVQGYLKENKLQNVITAKRDKRGVVLILQEQVLFETGQADILKKGTPFLDELGRLFSTIPNDIKVEGHTDNRPIHTYRYPSNWELSAARASGVIRYLTNHFSLSANRFEALGYGDTKPLVPNTSNDNLQKNRRVEIIISDPEAQ</sequence>
<dbReference type="CDD" id="cd07185">
    <property type="entry name" value="OmpA_C-like"/>
    <property type="match status" value="1"/>
</dbReference>
<dbReference type="RefSeq" id="WP_016765741.1">
    <property type="nucleotide sequence ID" value="NZ_BCVB01000008.1"/>
</dbReference>
<name>A0A0B6AGT5_PRIM2</name>
<proteinExistence type="inferred from homology"/>
<dbReference type="InterPro" id="IPR036737">
    <property type="entry name" value="OmpA-like_sf"/>
</dbReference>
<evidence type="ECO:0000256" key="3">
    <source>
        <dbReference type="ARBA" id="ARBA00022475"/>
    </source>
</evidence>
<dbReference type="PANTHER" id="PTHR30329">
    <property type="entry name" value="STATOR ELEMENT OF FLAGELLAR MOTOR COMPLEX"/>
    <property type="match status" value="1"/>
</dbReference>
<dbReference type="NCBIfam" id="NF005382">
    <property type="entry name" value="PRK06925.1"/>
    <property type="match status" value="1"/>
</dbReference>
<dbReference type="EMBL" id="CP009920">
    <property type="protein sequence ID" value="AJI22746.1"/>
    <property type="molecule type" value="Genomic_DNA"/>
</dbReference>
<reference evidence="7 8" key="1">
    <citation type="journal article" date="2015" name="Genome Announc.">
        <title>Complete genome sequences for 35 biothreat assay-relevant bacillus species.</title>
        <authorList>
            <person name="Johnson S.L."/>
            <person name="Daligault H.E."/>
            <person name="Davenport K.W."/>
            <person name="Jaissle J."/>
            <person name="Frey K.G."/>
            <person name="Ladner J.T."/>
            <person name="Broomall S.M."/>
            <person name="Bishop-Lilly K.A."/>
            <person name="Bruce D.C."/>
            <person name="Gibbons H.S."/>
            <person name="Coyne S.R."/>
            <person name="Lo C.C."/>
            <person name="Meincke L."/>
            <person name="Munk A.C."/>
            <person name="Koroleva G.I."/>
            <person name="Rosenzweig C.N."/>
            <person name="Palacios G.F."/>
            <person name="Redden C.L."/>
            <person name="Minogue T.D."/>
            <person name="Chain P.S."/>
        </authorList>
    </citation>
    <scope>NUCLEOTIDE SEQUENCE [LARGE SCALE GENOMIC DNA]</scope>
    <source>
        <strain evidence="8">ATCC 14581 / DSM 32 / JCM 2506 / NBRC 15308 / NCIMB 9376 / NCTC 10342 / NRRL B-14308 / VKM B-512</strain>
    </source>
</reference>
<organism evidence="7 8">
    <name type="scientific">Priestia megaterium (strain ATCC 14581 / DSM 32 / CCUG 1817 / JCM 2506 / NBRC 15308 / NCIMB 9376 / NCTC 10342 / NRRL B-14308 / VKM B-512 / Ford 19)</name>
    <name type="common">Bacillus megaterium</name>
    <dbReference type="NCBI Taxonomy" id="1348623"/>
    <lineage>
        <taxon>Bacteria</taxon>
        <taxon>Bacillati</taxon>
        <taxon>Bacillota</taxon>
        <taxon>Bacilli</taxon>
        <taxon>Bacillales</taxon>
        <taxon>Bacillaceae</taxon>
        <taxon>Priestia</taxon>
    </lineage>
</organism>
<dbReference type="InterPro" id="IPR025713">
    <property type="entry name" value="MotB-like_N_dom"/>
</dbReference>
<gene>
    <name evidence="7" type="ORF">BG04_1806</name>
</gene>
<evidence type="ECO:0000256" key="2">
    <source>
        <dbReference type="ARBA" id="ARBA00008914"/>
    </source>
</evidence>
<dbReference type="InterPro" id="IPR050330">
    <property type="entry name" value="Bact_OuterMem_StrucFunc"/>
</dbReference>
<dbReference type="Gene3D" id="3.30.1330.60">
    <property type="entry name" value="OmpA-like domain"/>
    <property type="match status" value="1"/>
</dbReference>